<evidence type="ECO:0000259" key="1">
    <source>
        <dbReference type="PROSITE" id="PS50076"/>
    </source>
</evidence>
<feature type="domain" description="J" evidence="1">
    <location>
        <begin position="279"/>
        <end position="340"/>
    </location>
</feature>
<reference evidence="2 3" key="1">
    <citation type="submission" date="2022-01" db="EMBL/GenBank/DDBJ databases">
        <title>Desulfofustis limnae sp. nov., a novel mesophilic sulfate-reducing bacterium isolated from marsh soil.</title>
        <authorList>
            <person name="Watanabe M."/>
            <person name="Takahashi A."/>
            <person name="Kojima H."/>
            <person name="Fukui M."/>
        </authorList>
    </citation>
    <scope>NUCLEOTIDE SEQUENCE [LARGE SCALE GENOMIC DNA]</scope>
    <source>
        <strain evidence="2 3">PPLL</strain>
    </source>
</reference>
<dbReference type="Proteomes" id="UP000830055">
    <property type="component" value="Chromosome"/>
</dbReference>
<proteinExistence type="predicted"/>
<gene>
    <name evidence="2" type="ORF">DPPLL_38080</name>
</gene>
<evidence type="ECO:0000313" key="2">
    <source>
        <dbReference type="EMBL" id="BDD89443.1"/>
    </source>
</evidence>
<organism evidence="2 3">
    <name type="scientific">Desulfofustis limnaeus</name>
    <dbReference type="NCBI Taxonomy" id="2740163"/>
    <lineage>
        <taxon>Bacteria</taxon>
        <taxon>Pseudomonadati</taxon>
        <taxon>Thermodesulfobacteriota</taxon>
        <taxon>Desulfobulbia</taxon>
        <taxon>Desulfobulbales</taxon>
        <taxon>Desulfocapsaceae</taxon>
        <taxon>Desulfofustis</taxon>
    </lineage>
</organism>
<dbReference type="RefSeq" id="WP_284152743.1">
    <property type="nucleotide sequence ID" value="NZ_AP025516.1"/>
</dbReference>
<evidence type="ECO:0000313" key="3">
    <source>
        <dbReference type="Proteomes" id="UP000830055"/>
    </source>
</evidence>
<dbReference type="SUPFAM" id="SSF46565">
    <property type="entry name" value="Chaperone J-domain"/>
    <property type="match status" value="1"/>
</dbReference>
<accession>A0ABM7WEQ7</accession>
<protein>
    <recommendedName>
        <fullName evidence="1">J domain-containing protein</fullName>
    </recommendedName>
</protein>
<dbReference type="PROSITE" id="PS50076">
    <property type="entry name" value="DNAJ_2"/>
    <property type="match status" value="1"/>
</dbReference>
<name>A0ABM7WEQ7_9BACT</name>
<dbReference type="InterPro" id="IPR001623">
    <property type="entry name" value="DnaJ_domain"/>
</dbReference>
<dbReference type="Gene3D" id="1.10.287.110">
    <property type="entry name" value="DnaJ domain"/>
    <property type="match status" value="1"/>
</dbReference>
<dbReference type="InterPro" id="IPR036869">
    <property type="entry name" value="J_dom_sf"/>
</dbReference>
<keyword evidence="3" id="KW-1185">Reference proteome</keyword>
<dbReference type="EMBL" id="AP025516">
    <property type="protein sequence ID" value="BDD89443.1"/>
    <property type="molecule type" value="Genomic_DNA"/>
</dbReference>
<sequence>MYLAYLDKAGKRSYELRQSYFDSDHHSFQSRLVFALGSDPSHYICRLTDDICYFHDQVIARVEAFTDEEPTTLLENLLWDFLPPEERRRLEVFRHRRPITLRPLTDDERQAINRDIHVFDRRRLYYLRYGAVDQSKIARVNAKLYRPLLYKSRDEREYYIRDLERALHATELRTYVFAIFDLQRHFHQSYSATIPEALNQVDIADHFVDDLCRLNGDREFWGDEAAVDSLRYHLIRYLIMFFDHGYGRRSLFDDFLREFMGRHRTFRWPERKPPMSTGAVEKIFAMDWRQLRALNRNQLARLYRQRAKKLHPDSGGDHEQFIELNTAYASLLVGKREDHD</sequence>